<keyword evidence="1" id="KW-0812">Transmembrane</keyword>
<comment type="caution">
    <text evidence="2">The sequence shown here is derived from an EMBL/GenBank/DDBJ whole genome shotgun (WGS) entry which is preliminary data.</text>
</comment>
<reference evidence="2 3" key="1">
    <citation type="submission" date="2019-06" db="EMBL/GenBank/DDBJ databases">
        <title>Whole genome shotgun sequence of Microbacterium testaceum NBRC 12675.</title>
        <authorList>
            <person name="Hosoyama A."/>
            <person name="Uohara A."/>
            <person name="Ohji S."/>
            <person name="Ichikawa N."/>
        </authorList>
    </citation>
    <scope>NUCLEOTIDE SEQUENCE [LARGE SCALE GENOMIC DNA]</scope>
    <source>
        <strain evidence="2 3">NBRC 12675</strain>
    </source>
</reference>
<dbReference type="Proteomes" id="UP000319525">
    <property type="component" value="Unassembled WGS sequence"/>
</dbReference>
<evidence type="ECO:0000256" key="1">
    <source>
        <dbReference type="SAM" id="Phobius"/>
    </source>
</evidence>
<feature type="transmembrane region" description="Helical" evidence="1">
    <location>
        <begin position="64"/>
        <end position="89"/>
    </location>
</feature>
<feature type="transmembrane region" description="Helical" evidence="1">
    <location>
        <begin position="33"/>
        <end position="52"/>
    </location>
</feature>
<accession>A0A4Y3QMI9</accession>
<evidence type="ECO:0000313" key="3">
    <source>
        <dbReference type="Proteomes" id="UP000319525"/>
    </source>
</evidence>
<sequence>MDCSVPVVPSPAAPAITASGGSGLAATGSPMDVILACAIALVLLAGGVMALARSRRRRREALPSSTAAAPGVGLALSSVLGVILLLGAFSPSQAAHAAPEQCDVISVSDVQIDATVLAGGVIQLVPGGQPAVVRASVTNSTTVAVTLTAIARTDNAVPLATQIVWKSESSSGSAVESSLGDSDSHSLGTLAPGESTTVTFAVNLPASVGNEYQGQTVPLSLLVQAVQQGF</sequence>
<name>A0A4Y3QMI9_MICTE</name>
<organism evidence="2 3">
    <name type="scientific">Microbacterium testaceum</name>
    <name type="common">Aureobacterium testaceum</name>
    <name type="synonym">Brevibacterium testaceum</name>
    <dbReference type="NCBI Taxonomy" id="2033"/>
    <lineage>
        <taxon>Bacteria</taxon>
        <taxon>Bacillati</taxon>
        <taxon>Actinomycetota</taxon>
        <taxon>Actinomycetes</taxon>
        <taxon>Micrococcales</taxon>
        <taxon>Microbacteriaceae</taxon>
        <taxon>Microbacterium</taxon>
    </lineage>
</organism>
<evidence type="ECO:0000313" key="2">
    <source>
        <dbReference type="EMBL" id="GEB45360.1"/>
    </source>
</evidence>
<keyword evidence="1" id="KW-0472">Membrane</keyword>
<protein>
    <submittedName>
        <fullName evidence="2">Uncharacterized protein</fullName>
    </submittedName>
</protein>
<dbReference type="AlphaFoldDB" id="A0A4Y3QMI9"/>
<gene>
    <name evidence="2" type="ORF">MTE01_13050</name>
</gene>
<keyword evidence="1" id="KW-1133">Transmembrane helix</keyword>
<dbReference type="EMBL" id="BJML01000003">
    <property type="protein sequence ID" value="GEB45360.1"/>
    <property type="molecule type" value="Genomic_DNA"/>
</dbReference>
<proteinExistence type="predicted"/>